<feature type="compositionally biased region" description="Polar residues" evidence="1">
    <location>
        <begin position="9"/>
        <end position="34"/>
    </location>
</feature>
<dbReference type="Proteomes" id="UP000230750">
    <property type="component" value="Unassembled WGS sequence"/>
</dbReference>
<sequence>MPPKKATNAAKSTSTRRQVRESQPNDEPTPQPNTDLIHVDIIDSIRQELNAAINSDDFCTNLICKLVPAIAEAVKEKVCKEIHDTFQLELSKKQKQLDDAREEICQLRRDLTATQDSADRQEQYSRRNCLRIQGIPESPGESTDELVINLATEKLNVTLTPGEIDRSHRISPRPRANNIANATRPRAIIVKLTSYNTRDRIYRARTSLKGTRIYINEDLTRRNQELFARARKHERVNRSWTLDGKIFVIDGNDHKHHIANTEDLARLR</sequence>
<dbReference type="EMBL" id="MRZV01000765">
    <property type="protein sequence ID" value="PIK44633.1"/>
    <property type="molecule type" value="Genomic_DNA"/>
</dbReference>
<dbReference type="FunFam" id="3.30.70.1820:FF:000005">
    <property type="entry name" value="Predicted protein"/>
    <property type="match status" value="1"/>
</dbReference>
<dbReference type="Gene3D" id="3.30.70.1820">
    <property type="entry name" value="L1 transposable element, RRM domain"/>
    <property type="match status" value="1"/>
</dbReference>
<evidence type="ECO:0000256" key="1">
    <source>
        <dbReference type="SAM" id="MobiDB-lite"/>
    </source>
</evidence>
<organism evidence="2 3">
    <name type="scientific">Stichopus japonicus</name>
    <name type="common">Sea cucumber</name>
    <dbReference type="NCBI Taxonomy" id="307972"/>
    <lineage>
        <taxon>Eukaryota</taxon>
        <taxon>Metazoa</taxon>
        <taxon>Echinodermata</taxon>
        <taxon>Eleutherozoa</taxon>
        <taxon>Echinozoa</taxon>
        <taxon>Holothuroidea</taxon>
        <taxon>Aspidochirotacea</taxon>
        <taxon>Aspidochirotida</taxon>
        <taxon>Stichopodidae</taxon>
        <taxon>Apostichopus</taxon>
    </lineage>
</organism>
<protein>
    <submittedName>
        <fullName evidence="2">Putative cytochrome P450 2J5</fullName>
    </submittedName>
</protein>
<evidence type="ECO:0000313" key="3">
    <source>
        <dbReference type="Proteomes" id="UP000230750"/>
    </source>
</evidence>
<accession>A0A2G8K9I8</accession>
<gene>
    <name evidence="2" type="ORF">BSL78_18514</name>
</gene>
<dbReference type="AlphaFoldDB" id="A0A2G8K9I8"/>
<reference evidence="2 3" key="1">
    <citation type="journal article" date="2017" name="PLoS Biol.">
        <title>The sea cucumber genome provides insights into morphological evolution and visceral regeneration.</title>
        <authorList>
            <person name="Zhang X."/>
            <person name="Sun L."/>
            <person name="Yuan J."/>
            <person name="Sun Y."/>
            <person name="Gao Y."/>
            <person name="Zhang L."/>
            <person name="Li S."/>
            <person name="Dai H."/>
            <person name="Hamel J.F."/>
            <person name="Liu C."/>
            <person name="Yu Y."/>
            <person name="Liu S."/>
            <person name="Lin W."/>
            <person name="Guo K."/>
            <person name="Jin S."/>
            <person name="Xu P."/>
            <person name="Storey K.B."/>
            <person name="Huan P."/>
            <person name="Zhang T."/>
            <person name="Zhou Y."/>
            <person name="Zhang J."/>
            <person name="Lin C."/>
            <person name="Li X."/>
            <person name="Xing L."/>
            <person name="Huo D."/>
            <person name="Sun M."/>
            <person name="Wang L."/>
            <person name="Mercier A."/>
            <person name="Li F."/>
            <person name="Yang H."/>
            <person name="Xiang J."/>
        </authorList>
    </citation>
    <scope>NUCLEOTIDE SEQUENCE [LARGE SCALE GENOMIC DNA]</scope>
    <source>
        <strain evidence="2">Shaxun</strain>
        <tissue evidence="2">Muscle</tissue>
    </source>
</reference>
<comment type="caution">
    <text evidence="2">The sequence shown here is derived from an EMBL/GenBank/DDBJ whole genome shotgun (WGS) entry which is preliminary data.</text>
</comment>
<proteinExistence type="predicted"/>
<keyword evidence="3" id="KW-1185">Reference proteome</keyword>
<dbReference type="InterPro" id="IPR004244">
    <property type="entry name" value="Transposase_22"/>
</dbReference>
<dbReference type="OrthoDB" id="10046076at2759"/>
<dbReference type="PANTHER" id="PTHR11505">
    <property type="entry name" value="L1 TRANSPOSABLE ELEMENT-RELATED"/>
    <property type="match status" value="1"/>
</dbReference>
<name>A0A2G8K9I8_STIJA</name>
<feature type="region of interest" description="Disordered" evidence="1">
    <location>
        <begin position="1"/>
        <end position="34"/>
    </location>
</feature>
<evidence type="ECO:0000313" key="2">
    <source>
        <dbReference type="EMBL" id="PIK44633.1"/>
    </source>
</evidence>